<evidence type="ECO:0008006" key="3">
    <source>
        <dbReference type="Google" id="ProtNLM"/>
    </source>
</evidence>
<proteinExistence type="predicted"/>
<dbReference type="PROSITE" id="PS51257">
    <property type="entry name" value="PROKAR_LIPOPROTEIN"/>
    <property type="match status" value="1"/>
</dbReference>
<dbReference type="EMBL" id="WHNX01000030">
    <property type="protein sequence ID" value="MPW26882.1"/>
    <property type="molecule type" value="Genomic_DNA"/>
</dbReference>
<dbReference type="AlphaFoldDB" id="A0A6A7KC02"/>
<keyword evidence="2" id="KW-1185">Reference proteome</keyword>
<gene>
    <name evidence="1" type="ORF">GC105_13935</name>
</gene>
<reference evidence="1 2" key="1">
    <citation type="submission" date="2019-10" db="EMBL/GenBank/DDBJ databases">
        <title>Alkalibaculum tamaniensis sp.nov., a new alkaliphilic acetogen, isolated on methoxylated aromatics from a mud volcano.</title>
        <authorList>
            <person name="Khomyakova M.A."/>
            <person name="Merkel A.Y."/>
            <person name="Bonch-Osmolovskaya E.A."/>
            <person name="Slobodkin A.I."/>
        </authorList>
    </citation>
    <scope>NUCLEOTIDE SEQUENCE [LARGE SCALE GENOMIC DNA]</scope>
    <source>
        <strain evidence="1 2">M08DMB</strain>
    </source>
</reference>
<dbReference type="RefSeq" id="WP_152806002.1">
    <property type="nucleotide sequence ID" value="NZ_WHNX01000030.1"/>
</dbReference>
<accession>A0A6A7KC02</accession>
<comment type="caution">
    <text evidence="1">The sequence shown here is derived from an EMBL/GenBank/DDBJ whole genome shotgun (WGS) entry which is preliminary data.</text>
</comment>
<name>A0A6A7KC02_9FIRM</name>
<organism evidence="1 2">
    <name type="scientific">Alkalibaculum sporogenes</name>
    <dbReference type="NCBI Taxonomy" id="2655001"/>
    <lineage>
        <taxon>Bacteria</taxon>
        <taxon>Bacillati</taxon>
        <taxon>Bacillota</taxon>
        <taxon>Clostridia</taxon>
        <taxon>Eubacteriales</taxon>
        <taxon>Eubacteriaceae</taxon>
        <taxon>Alkalibaculum</taxon>
    </lineage>
</organism>
<dbReference type="Proteomes" id="UP000440004">
    <property type="component" value="Unassembled WGS sequence"/>
</dbReference>
<evidence type="ECO:0000313" key="1">
    <source>
        <dbReference type="EMBL" id="MPW26882.1"/>
    </source>
</evidence>
<sequence>MRKNKLNKLIIFFYSFLVLIVLVGCSFPQVKNIEDLNFNNLNSVLSDYLNELKINSQDLRIINKNLNGFDILFNKDNGNVIFLMTQLYEEGNKNNYKVIDIEYNSNQNTISKYEVGNYKFSEHPIENERVKINDLLNCLHSIDVHKILSPYNNINTDFYEIKTDGIYREMGYKDLNPDFRYLILDNNILAEASVEQFENKQSLIYCLPIYFGVGNIQVTEEGDVFNNNNKVVVLVNR</sequence>
<evidence type="ECO:0000313" key="2">
    <source>
        <dbReference type="Proteomes" id="UP000440004"/>
    </source>
</evidence>
<protein>
    <recommendedName>
        <fullName evidence="3">Lipoprotein</fullName>
    </recommendedName>
</protein>